<keyword evidence="10 11" id="KW-0998">Cell outer membrane</keyword>
<comment type="similarity">
    <text evidence="11 12">Belongs to the TonB-dependent receptor family.</text>
</comment>
<evidence type="ECO:0000256" key="10">
    <source>
        <dbReference type="ARBA" id="ARBA00023237"/>
    </source>
</evidence>
<name>B0T910_CAUSK</name>
<keyword evidence="9 11" id="KW-0472">Membrane</keyword>
<sequence>MSKKAFVAGLLNGAAMVLCAAPVLAQAPVASRPVEAAQVDEIVVTANKREERLKDVPVTVSVVSGDQVAKQNVNEVTDLTRSVPSLNSAGPFGALSIRGVGSISFARSAEGSVGVVVDGVALANTSTNPPQLFDVARVEVLEGPQGTLFGRNTSAGVVNITTVAPDPSGFSASAHADVGERHTYAGRGVVNIPLADNAALRVSGSLSQAPRLQHNLFDDSWYEVQGKSVRGRLLWEPSEPVSVNLIADYSQFDRKGGVPWSVYQSTPGSRLSQRLAACGVVVGPRNQDGCTDGGYHQTTKSYGVSGQVDADLGALTLTSISAYRESDTGSSASDVDSVPINRLNINESPVNIRNFSQEFRLTSPVGQRIEYVVGLYGFDSRLRGSNTQRGVLLGDAGVPAVVGQIQTTRSSTQSYAAFGNATINVLPSLRLLVGARYGHEDVSALTTGRLASGAVAPILSIATIQGKAKDDYISYRLGAQYDLDADVMVYATYTKGYKGPSVNDQTGVGAAPIIVRPEIPHASELGVKANLIDGRLTASLAAFHNRITDFQAQFFDTTAGAFIFGNAPKLVTKGVSFNLIGRPMAGLTLNAGALYNDAKYGAGYRVSCAQGQTAAQGCVTVSPTISYDDAQGNPLVGAPKWKLTAFSEYTHTLTGGWDGFVQADVAYTSKINFDAAYSPQNTSKAATIVGGRIGVRTADERLGVSLYARNLFDTYRPVVRFATPTARQQLDPLSFSQISGPESRRTVGVSLDAKF</sequence>
<geneLocation type="plasmid" evidence="16">
    <name>pCAUL01</name>
</geneLocation>
<dbReference type="OrthoDB" id="9760333at2"/>
<evidence type="ECO:0000256" key="12">
    <source>
        <dbReference type="RuleBase" id="RU003357"/>
    </source>
</evidence>
<evidence type="ECO:0000256" key="1">
    <source>
        <dbReference type="ARBA" id="ARBA00004571"/>
    </source>
</evidence>
<keyword evidence="16" id="KW-0675">Receptor</keyword>
<keyword evidence="3 11" id="KW-1134">Transmembrane beta strand</keyword>
<dbReference type="InterPro" id="IPR000531">
    <property type="entry name" value="Beta-barrel_TonB"/>
</dbReference>
<evidence type="ECO:0000313" key="16">
    <source>
        <dbReference type="EMBL" id="ABZ74397.1"/>
    </source>
</evidence>
<evidence type="ECO:0000256" key="6">
    <source>
        <dbReference type="ARBA" id="ARBA00023004"/>
    </source>
</evidence>
<keyword evidence="16" id="KW-0614">Plasmid</keyword>
<proteinExistence type="inferred from homology"/>
<dbReference type="InterPro" id="IPR039426">
    <property type="entry name" value="TonB-dep_rcpt-like"/>
</dbReference>
<feature type="chain" id="PRO_5002756062" evidence="13">
    <location>
        <begin position="21"/>
        <end position="755"/>
    </location>
</feature>
<dbReference type="Pfam" id="PF07715">
    <property type="entry name" value="Plug"/>
    <property type="match status" value="1"/>
</dbReference>
<dbReference type="CDD" id="cd01347">
    <property type="entry name" value="ligand_gated_channel"/>
    <property type="match status" value="1"/>
</dbReference>
<dbReference type="SUPFAM" id="SSF56935">
    <property type="entry name" value="Porins"/>
    <property type="match status" value="1"/>
</dbReference>
<evidence type="ECO:0000256" key="9">
    <source>
        <dbReference type="ARBA" id="ARBA00023136"/>
    </source>
</evidence>
<evidence type="ECO:0000256" key="8">
    <source>
        <dbReference type="ARBA" id="ARBA00023077"/>
    </source>
</evidence>
<organism evidence="16">
    <name type="scientific">Caulobacter sp. (strain K31)</name>
    <dbReference type="NCBI Taxonomy" id="366602"/>
    <lineage>
        <taxon>Bacteria</taxon>
        <taxon>Pseudomonadati</taxon>
        <taxon>Pseudomonadota</taxon>
        <taxon>Alphaproteobacteria</taxon>
        <taxon>Caulobacterales</taxon>
        <taxon>Caulobacteraceae</taxon>
        <taxon>Caulobacter</taxon>
    </lineage>
</organism>
<keyword evidence="5 11" id="KW-0812">Transmembrane</keyword>
<evidence type="ECO:0000256" key="3">
    <source>
        <dbReference type="ARBA" id="ARBA00022452"/>
    </source>
</evidence>
<dbReference type="PANTHER" id="PTHR32552:SF81">
    <property type="entry name" value="TONB-DEPENDENT OUTER MEMBRANE RECEPTOR"/>
    <property type="match status" value="1"/>
</dbReference>
<dbReference type="KEGG" id="cak:Caul_5277"/>
<dbReference type="InterPro" id="IPR012910">
    <property type="entry name" value="Plug_dom"/>
</dbReference>
<dbReference type="AlphaFoldDB" id="B0T910"/>
<evidence type="ECO:0000256" key="2">
    <source>
        <dbReference type="ARBA" id="ARBA00022448"/>
    </source>
</evidence>
<dbReference type="Gene3D" id="2.40.170.20">
    <property type="entry name" value="TonB-dependent receptor, beta-barrel domain"/>
    <property type="match status" value="1"/>
</dbReference>
<dbReference type="Pfam" id="PF00593">
    <property type="entry name" value="TonB_dep_Rec_b-barrel"/>
    <property type="match status" value="1"/>
</dbReference>
<comment type="subcellular location">
    <subcellularLocation>
        <location evidence="1 11">Cell outer membrane</location>
        <topology evidence="1 11">Multi-pass membrane protein</topology>
    </subcellularLocation>
</comment>
<dbReference type="InterPro" id="IPR036942">
    <property type="entry name" value="Beta-barrel_TonB_sf"/>
</dbReference>
<dbReference type="EMBL" id="CP000928">
    <property type="protein sequence ID" value="ABZ74397.1"/>
    <property type="molecule type" value="Genomic_DNA"/>
</dbReference>
<evidence type="ECO:0000256" key="4">
    <source>
        <dbReference type="ARBA" id="ARBA00022496"/>
    </source>
</evidence>
<keyword evidence="6" id="KW-0408">Iron</keyword>
<keyword evidence="13" id="KW-0732">Signal</keyword>
<feature type="domain" description="TonB-dependent receptor-like beta-barrel" evidence="14">
    <location>
        <begin position="266"/>
        <end position="711"/>
    </location>
</feature>
<accession>B0T910</accession>
<dbReference type="GO" id="GO:0006826">
    <property type="term" value="P:iron ion transport"/>
    <property type="evidence" value="ECO:0007669"/>
    <property type="project" value="UniProtKB-KW"/>
</dbReference>
<evidence type="ECO:0000256" key="11">
    <source>
        <dbReference type="PROSITE-ProRule" id="PRU01360"/>
    </source>
</evidence>
<evidence type="ECO:0000256" key="7">
    <source>
        <dbReference type="ARBA" id="ARBA00023065"/>
    </source>
</evidence>
<gene>
    <name evidence="16" type="ordered locus">Caul_5277</name>
</gene>
<dbReference type="PANTHER" id="PTHR32552">
    <property type="entry name" value="FERRICHROME IRON RECEPTOR-RELATED"/>
    <property type="match status" value="1"/>
</dbReference>
<evidence type="ECO:0000256" key="13">
    <source>
        <dbReference type="SAM" id="SignalP"/>
    </source>
</evidence>
<dbReference type="GO" id="GO:0009279">
    <property type="term" value="C:cell outer membrane"/>
    <property type="evidence" value="ECO:0007669"/>
    <property type="project" value="UniProtKB-SubCell"/>
</dbReference>
<keyword evidence="8 12" id="KW-0798">TonB box</keyword>
<evidence type="ECO:0000259" key="14">
    <source>
        <dbReference type="Pfam" id="PF00593"/>
    </source>
</evidence>
<protein>
    <submittedName>
        <fullName evidence="16">TonB-dependent receptor</fullName>
    </submittedName>
</protein>
<feature type="signal peptide" evidence="13">
    <location>
        <begin position="1"/>
        <end position="20"/>
    </location>
</feature>
<keyword evidence="7" id="KW-0406">Ion transport</keyword>
<keyword evidence="2 11" id="KW-0813">Transport</keyword>
<feature type="domain" description="TonB-dependent receptor plug" evidence="15">
    <location>
        <begin position="53"/>
        <end position="157"/>
    </location>
</feature>
<reference evidence="16" key="1">
    <citation type="submission" date="2008-01" db="EMBL/GenBank/DDBJ databases">
        <title>Complete sequence of plasmid1 pCAUL01 of Caulobacter sp. K31.</title>
        <authorList>
            <consortium name="US DOE Joint Genome Institute"/>
            <person name="Copeland A."/>
            <person name="Lucas S."/>
            <person name="Lapidus A."/>
            <person name="Barry K."/>
            <person name="Glavina del Rio T."/>
            <person name="Dalin E."/>
            <person name="Tice H."/>
            <person name="Pitluck S."/>
            <person name="Bruce D."/>
            <person name="Goodwin L."/>
            <person name="Thompson L.S."/>
            <person name="Brettin T."/>
            <person name="Detter J.C."/>
            <person name="Han C."/>
            <person name="Schmutz J."/>
            <person name="Larimer F."/>
            <person name="Land M."/>
            <person name="Hauser L."/>
            <person name="Kyrpides N."/>
            <person name="Kim E."/>
            <person name="Stephens C."/>
            <person name="Richardson P."/>
        </authorList>
    </citation>
    <scope>NUCLEOTIDE SEQUENCE [LARGE SCALE GENOMIC DNA]</scope>
    <source>
        <strain evidence="16">K31</strain>
        <plasmid evidence="16">pCAUL01</plasmid>
    </source>
</reference>
<evidence type="ECO:0000259" key="15">
    <source>
        <dbReference type="Pfam" id="PF07715"/>
    </source>
</evidence>
<evidence type="ECO:0000256" key="5">
    <source>
        <dbReference type="ARBA" id="ARBA00022692"/>
    </source>
</evidence>
<keyword evidence="4" id="KW-0410">Iron transport</keyword>
<dbReference type="PROSITE" id="PS52016">
    <property type="entry name" value="TONB_DEPENDENT_REC_3"/>
    <property type="match status" value="1"/>
</dbReference>
<dbReference type="HOGENOM" id="CLU_008287_15_0_5"/>